<dbReference type="RefSeq" id="WP_095042041.1">
    <property type="nucleotide sequence ID" value="NZ_LN890655.1"/>
</dbReference>
<dbReference type="Gene3D" id="6.10.250.2410">
    <property type="match status" value="1"/>
</dbReference>
<keyword evidence="4" id="KW-1185">Reference proteome</keyword>
<proteinExistence type="predicted"/>
<evidence type="ECO:0000256" key="2">
    <source>
        <dbReference type="ARBA" id="ARBA00044777"/>
    </source>
</evidence>
<evidence type="ECO:0000313" key="3">
    <source>
        <dbReference type="EMBL" id="CUS02428.2"/>
    </source>
</evidence>
<dbReference type="AlphaFoldDB" id="A0A160T0Z6"/>
<dbReference type="Gene3D" id="1.10.10.580">
    <property type="entry name" value="Structural maintenance of chromosome 1. Chain E"/>
    <property type="match status" value="1"/>
</dbReference>
<keyword evidence="1" id="KW-0159">Chromosome partition</keyword>
<dbReference type="InterPro" id="IPR003768">
    <property type="entry name" value="ScpA"/>
</dbReference>
<organism evidence="3 4">
    <name type="scientific">Candidatus Promineifilum breve</name>
    <dbReference type="NCBI Taxonomy" id="1806508"/>
    <lineage>
        <taxon>Bacteria</taxon>
        <taxon>Bacillati</taxon>
        <taxon>Chloroflexota</taxon>
        <taxon>Ardenticatenia</taxon>
        <taxon>Candidatus Promineifilales</taxon>
        <taxon>Candidatus Promineifilaceae</taxon>
        <taxon>Candidatus Promineifilum</taxon>
    </lineage>
</organism>
<dbReference type="GO" id="GO:0007059">
    <property type="term" value="P:chromosome segregation"/>
    <property type="evidence" value="ECO:0007669"/>
    <property type="project" value="UniProtKB-KW"/>
</dbReference>
<dbReference type="PANTHER" id="PTHR33969:SF2">
    <property type="entry name" value="SEGREGATION AND CONDENSATION PROTEIN A"/>
    <property type="match status" value="1"/>
</dbReference>
<name>A0A160T0Z6_9CHLR</name>
<dbReference type="InterPro" id="IPR023093">
    <property type="entry name" value="ScpA-like_C"/>
</dbReference>
<reference evidence="3" key="1">
    <citation type="submission" date="2016-01" db="EMBL/GenBank/DDBJ databases">
        <authorList>
            <person name="Mcilroy J.S."/>
            <person name="Karst M S."/>
            <person name="Albertsen M."/>
        </authorList>
    </citation>
    <scope>NUCLEOTIDE SEQUENCE</scope>
    <source>
        <strain evidence="3">Cfx-K</strain>
    </source>
</reference>
<dbReference type="OrthoDB" id="9811016at2"/>
<dbReference type="PANTHER" id="PTHR33969">
    <property type="entry name" value="SEGREGATION AND CONDENSATION PROTEIN A"/>
    <property type="match status" value="1"/>
</dbReference>
<gene>
    <name evidence="3" type="ORF">CFX0092_A0550</name>
</gene>
<dbReference type="Proteomes" id="UP000215027">
    <property type="component" value="Chromosome I"/>
</dbReference>
<evidence type="ECO:0000256" key="1">
    <source>
        <dbReference type="ARBA" id="ARBA00022829"/>
    </source>
</evidence>
<protein>
    <recommendedName>
        <fullName evidence="2">Segregation and condensation protein A</fullName>
    </recommendedName>
</protein>
<dbReference type="KEGG" id="pbf:CFX0092_A0550"/>
<evidence type="ECO:0000313" key="4">
    <source>
        <dbReference type="Proteomes" id="UP000215027"/>
    </source>
</evidence>
<sequence>MNQYRVELPVFNGPLDLLLHLIEREELDITAVSLAQVTGQYLAQVRQMGEGEIDGLIDFIGVGARLLLIKSRALLPRPIVLPGNDEEEEDPAGALLRQLRAYKRFKTVAQWLDARQRRGLRAYLRVAPPPRLEGHLDLSGVDARTLLAAMQAVLARAETMEESLQVIRPRQLTIEDQMGKLRTHLGRKRAFLFADLLVNPRDRTEVAVTLLALLELIKRREAQARQSSLFGPIEITTA</sequence>
<accession>A0A160T0Z6</accession>
<dbReference type="EMBL" id="LN890655">
    <property type="protein sequence ID" value="CUS02428.2"/>
    <property type="molecule type" value="Genomic_DNA"/>
</dbReference>
<dbReference type="Pfam" id="PF02616">
    <property type="entry name" value="SMC_ScpA"/>
    <property type="match status" value="1"/>
</dbReference>